<evidence type="ECO:0000313" key="4">
    <source>
        <dbReference type="Proteomes" id="UP000177798"/>
    </source>
</evidence>
<gene>
    <name evidence="3" type="ORF">sscle_02g015230</name>
</gene>
<evidence type="ECO:0000313" key="3">
    <source>
        <dbReference type="EMBL" id="APA06753.1"/>
    </source>
</evidence>
<feature type="domain" description="Pyrroloquinoline quinone-dependent pyranose dehydrogenase beta-propeller" evidence="2">
    <location>
        <begin position="34"/>
        <end position="94"/>
    </location>
</feature>
<feature type="domain" description="Pyrroloquinoline quinone-dependent pyranose dehydrogenase beta-propeller" evidence="2">
    <location>
        <begin position="100"/>
        <end position="383"/>
    </location>
</feature>
<name>A0A1D9PWR6_SCLS1</name>
<organism evidence="3 4">
    <name type="scientific">Sclerotinia sclerotiorum (strain ATCC 18683 / 1980 / Ss-1)</name>
    <name type="common">White mold</name>
    <name type="synonym">Whetzelinia sclerotiorum</name>
    <dbReference type="NCBI Taxonomy" id="665079"/>
    <lineage>
        <taxon>Eukaryota</taxon>
        <taxon>Fungi</taxon>
        <taxon>Dikarya</taxon>
        <taxon>Ascomycota</taxon>
        <taxon>Pezizomycotina</taxon>
        <taxon>Leotiomycetes</taxon>
        <taxon>Helotiales</taxon>
        <taxon>Sclerotiniaceae</taxon>
        <taxon>Sclerotinia</taxon>
    </lineage>
</organism>
<dbReference type="Pfam" id="PF22807">
    <property type="entry name" value="TrAA12"/>
    <property type="match status" value="2"/>
</dbReference>
<evidence type="ECO:0000259" key="2">
    <source>
        <dbReference type="Pfam" id="PF22807"/>
    </source>
</evidence>
<dbReference type="RefSeq" id="XP_001594831.1">
    <property type="nucleotide sequence ID" value="XM_001594781.1"/>
</dbReference>
<dbReference type="EMBL" id="CP017815">
    <property type="protein sequence ID" value="APA06753.1"/>
    <property type="molecule type" value="Genomic_DNA"/>
</dbReference>
<proteinExistence type="predicted"/>
<keyword evidence="1" id="KW-0732">Signal</keyword>
<dbReference type="Gene3D" id="2.120.10.30">
    <property type="entry name" value="TolB, C-terminal domain"/>
    <property type="match status" value="1"/>
</dbReference>
<dbReference type="InterPro" id="IPR054539">
    <property type="entry name" value="Beta-prop_PDH"/>
</dbReference>
<feature type="chain" id="PRO_5010556294" description="Pyrroloquinoline quinone-dependent pyranose dehydrogenase beta-propeller domain-containing protein" evidence="1">
    <location>
        <begin position="22"/>
        <end position="388"/>
    </location>
</feature>
<evidence type="ECO:0000256" key="1">
    <source>
        <dbReference type="SAM" id="SignalP"/>
    </source>
</evidence>
<dbReference type="InterPro" id="IPR011041">
    <property type="entry name" value="Quinoprot_gluc/sorb_DH_b-prop"/>
</dbReference>
<dbReference type="Proteomes" id="UP000177798">
    <property type="component" value="Chromosome 2"/>
</dbReference>
<dbReference type="OrthoDB" id="507128at2759"/>
<feature type="signal peptide" evidence="1">
    <location>
        <begin position="1"/>
        <end position="21"/>
    </location>
</feature>
<dbReference type="SUPFAM" id="SSF50952">
    <property type="entry name" value="Soluble quinoprotein glucose dehydrogenase"/>
    <property type="match status" value="1"/>
</dbReference>
<dbReference type="KEGG" id="ssl:SS1G_04639"/>
<reference evidence="4" key="1">
    <citation type="journal article" date="2017" name="Genome Biol. Evol.">
        <title>The complete genome sequence of the phytopathogenic fungus Sclerotinia sclerotiorum reveals insights into the genome architecture of broad host range pathogens.</title>
        <authorList>
            <person name="Derbyshire M."/>
            <person name="Denton-Giles M."/>
            <person name="Hegedus D."/>
            <person name="Seifbarghy S."/>
            <person name="Rollins J."/>
            <person name="van Kan J."/>
            <person name="Seidl M.F."/>
            <person name="Faino L."/>
            <person name="Mbengue M."/>
            <person name="Navaud O."/>
            <person name="Raffaele S."/>
            <person name="Hammond-Kosack K."/>
            <person name="Heard S."/>
            <person name="Oliver R."/>
        </authorList>
    </citation>
    <scope>NUCLEOTIDE SEQUENCE [LARGE SCALE GENOMIC DNA]</scope>
    <source>
        <strain evidence="4">ATCC 18683 / 1980 / Ss-1</strain>
    </source>
</reference>
<dbReference type="OMA" id="NMANNDQ"/>
<dbReference type="VEuPathDB" id="FungiDB:sscle_02g015230"/>
<accession>A0A1D9PWR6</accession>
<sequence>MKLSIDWLALFLGSWITSVQSMCPTILEPAYPAPSLAAGWSAQLIAQGLSRPRTILFDTNGGLLILQQGVGIAHIKWTDDGSTCLQNPVQTIVVGSTVVLTNDDSTTRSLLTTKLTPNQLLISRGTTLNIDPEAELPSTGHCQLKSFNLSTLTPESPPYNFTTSGHLLATGLRNSVGLAEEPLFGGIYSVENGPGNMTRNNIDIHLYNPGEELNFHGYLNGSSENQGANYGFPYCFAVWNELDVGGGLRVGDQFSMVQNKSSNDTWCNNVEVHVAPKLTFAAHSAPLDMIFLANGTEAFISFHGSLETTPPVGYRISSITFNPTTGLPTSPSTSTISTSDIISNSNSSFCPGNCFRPVGMALDGLGRLFVSSDATGEIWVVVRMGSVG</sequence>
<protein>
    <recommendedName>
        <fullName evidence="2">Pyrroloquinoline quinone-dependent pyranose dehydrogenase beta-propeller domain-containing protein</fullName>
    </recommendedName>
</protein>
<dbReference type="InterPro" id="IPR011042">
    <property type="entry name" value="6-blade_b-propeller_TolB-like"/>
</dbReference>
<dbReference type="AlphaFoldDB" id="A0A1D9PWR6"/>